<dbReference type="Gene3D" id="1.10.8.540">
    <property type="entry name" value="FHIPEP family, domain 3"/>
    <property type="match status" value="1"/>
</dbReference>
<comment type="function">
    <text evidence="7">Required for formation of the rod structure of the flagellar apparatus. Together with FliI and FliH, may constitute the export apparatus of flagellin.</text>
</comment>
<organism evidence="9 10">
    <name type="scientific">Desulfocurvibacter africanus subsp. africanus str. Walvis Bay</name>
    <dbReference type="NCBI Taxonomy" id="690850"/>
    <lineage>
        <taxon>Bacteria</taxon>
        <taxon>Pseudomonadati</taxon>
        <taxon>Thermodesulfobacteriota</taxon>
        <taxon>Desulfovibrionia</taxon>
        <taxon>Desulfovibrionales</taxon>
        <taxon>Desulfovibrionaceae</taxon>
        <taxon>Desulfocurvibacter</taxon>
    </lineage>
</organism>
<dbReference type="KEGG" id="daf:Desaf_0120"/>
<proteinExistence type="inferred from homology"/>
<dbReference type="Pfam" id="PF00771">
    <property type="entry name" value="FHIPEP"/>
    <property type="match status" value="1"/>
</dbReference>
<keyword evidence="7" id="KW-0813">Transport</keyword>
<dbReference type="InterPro" id="IPR042196">
    <property type="entry name" value="FHIPEP_4"/>
</dbReference>
<evidence type="ECO:0000256" key="6">
    <source>
        <dbReference type="ARBA" id="ARBA00023136"/>
    </source>
</evidence>
<reference evidence="9 10" key="1">
    <citation type="journal article" date="2011" name="J. Bacteriol.">
        <title>Genome sequence of the mercury-methylating and pleomorphic Desulfovibrio africanus Strain Walvis Bay.</title>
        <authorList>
            <person name="Brown S.D."/>
            <person name="Wall J.D."/>
            <person name="Kucken A.M."/>
            <person name="Gilmour C.C."/>
            <person name="Podar M."/>
            <person name="Brandt C.C."/>
            <person name="Teshima H."/>
            <person name="Detter J.C."/>
            <person name="Han C.S."/>
            <person name="Land M.L."/>
            <person name="Lucas S."/>
            <person name="Han J."/>
            <person name="Pennacchio L."/>
            <person name="Nolan M."/>
            <person name="Pitluck S."/>
            <person name="Woyke T."/>
            <person name="Goodwin L."/>
            <person name="Palumbo A.V."/>
            <person name="Elias D.A."/>
        </authorList>
    </citation>
    <scope>NUCLEOTIDE SEQUENCE [LARGE SCALE GENOMIC DNA]</scope>
    <source>
        <strain evidence="9 10">Walvis Bay</strain>
    </source>
</reference>
<keyword evidence="4 7" id="KW-0812">Transmembrane</keyword>
<evidence type="ECO:0000256" key="2">
    <source>
        <dbReference type="ARBA" id="ARBA00008835"/>
    </source>
</evidence>
<feature type="transmembrane region" description="Helical" evidence="7">
    <location>
        <begin position="48"/>
        <end position="67"/>
    </location>
</feature>
<evidence type="ECO:0000256" key="8">
    <source>
        <dbReference type="SAM" id="MobiDB-lite"/>
    </source>
</evidence>
<feature type="transmembrane region" description="Helical" evidence="7">
    <location>
        <begin position="119"/>
        <end position="139"/>
    </location>
</feature>
<keyword evidence="9" id="KW-0966">Cell projection</keyword>
<dbReference type="Gene3D" id="3.40.50.12790">
    <property type="entry name" value="FHIPEP family, domain 4"/>
    <property type="match status" value="1"/>
</dbReference>
<evidence type="ECO:0000256" key="1">
    <source>
        <dbReference type="ARBA" id="ARBA00004651"/>
    </source>
</evidence>
<dbReference type="Proteomes" id="UP000007844">
    <property type="component" value="Chromosome"/>
</dbReference>
<evidence type="ECO:0000256" key="3">
    <source>
        <dbReference type="ARBA" id="ARBA00022475"/>
    </source>
</evidence>
<feature type="transmembrane region" description="Helical" evidence="7">
    <location>
        <begin position="213"/>
        <end position="232"/>
    </location>
</feature>
<accession>F3YTU9</accession>
<dbReference type="GO" id="GO:0044780">
    <property type="term" value="P:bacterial-type flagellum assembly"/>
    <property type="evidence" value="ECO:0007669"/>
    <property type="project" value="InterPro"/>
</dbReference>
<dbReference type="STRING" id="690850.Desaf_0120"/>
<keyword evidence="7" id="KW-1006">Bacterial flagellum protein export</keyword>
<feature type="compositionally biased region" description="Low complexity" evidence="8">
    <location>
        <begin position="347"/>
        <end position="359"/>
    </location>
</feature>
<dbReference type="PRINTS" id="PR00949">
    <property type="entry name" value="TYPE3IMAPROT"/>
</dbReference>
<feature type="transmembrane region" description="Helical" evidence="7">
    <location>
        <begin position="296"/>
        <end position="325"/>
    </location>
</feature>
<dbReference type="Gene3D" id="3.40.30.60">
    <property type="entry name" value="FHIPEP family, domain 1"/>
    <property type="match status" value="1"/>
</dbReference>
<keyword evidence="7" id="KW-0653">Protein transport</keyword>
<dbReference type="GO" id="GO:0009306">
    <property type="term" value="P:protein secretion"/>
    <property type="evidence" value="ECO:0007669"/>
    <property type="project" value="InterPro"/>
</dbReference>
<gene>
    <name evidence="7" type="primary">flhA</name>
    <name evidence="9" type="ORF">Desaf_0120</name>
</gene>
<protein>
    <recommendedName>
        <fullName evidence="7">Flagellar biosynthesis protein FlhA</fullName>
    </recommendedName>
</protein>
<feature type="compositionally biased region" description="Basic and acidic residues" evidence="8">
    <location>
        <begin position="336"/>
        <end position="345"/>
    </location>
</feature>
<dbReference type="InterPro" id="IPR042194">
    <property type="entry name" value="FHIPEP_1"/>
</dbReference>
<dbReference type="AlphaFoldDB" id="F3YTU9"/>
<keyword evidence="7" id="KW-1005">Bacterial flagellum biogenesis</keyword>
<dbReference type="PANTHER" id="PTHR30161:SF1">
    <property type="entry name" value="FLAGELLAR BIOSYNTHESIS PROTEIN FLHA-RELATED"/>
    <property type="match status" value="1"/>
</dbReference>
<dbReference type="InterPro" id="IPR042193">
    <property type="entry name" value="FHIPEP_3"/>
</dbReference>
<dbReference type="InterPro" id="IPR006301">
    <property type="entry name" value="FlhA"/>
</dbReference>
<keyword evidence="6 7" id="KW-0472">Membrane</keyword>
<feature type="transmembrane region" description="Helical" evidence="7">
    <location>
        <begin position="252"/>
        <end position="275"/>
    </location>
</feature>
<evidence type="ECO:0000256" key="7">
    <source>
        <dbReference type="RuleBase" id="RU364093"/>
    </source>
</evidence>
<dbReference type="HOGENOM" id="CLU_015346_3_0_7"/>
<dbReference type="GO" id="GO:0005886">
    <property type="term" value="C:plasma membrane"/>
    <property type="evidence" value="ECO:0007669"/>
    <property type="project" value="UniProtKB-SubCell"/>
</dbReference>
<dbReference type="EMBL" id="CP003221">
    <property type="protein sequence ID" value="EGJ48480.1"/>
    <property type="molecule type" value="Genomic_DNA"/>
</dbReference>
<comment type="similarity">
    <text evidence="2 7">Belongs to the FHIPEP (flagella/HR/invasion proteins export pore) family.</text>
</comment>
<dbReference type="InterPro" id="IPR001712">
    <property type="entry name" value="T3SS_FHIPEP"/>
</dbReference>
<evidence type="ECO:0000313" key="10">
    <source>
        <dbReference type="Proteomes" id="UP000007844"/>
    </source>
</evidence>
<dbReference type="RefSeq" id="WP_014258351.1">
    <property type="nucleotide sequence ID" value="NC_016629.1"/>
</dbReference>
<feature type="region of interest" description="Disordered" evidence="8">
    <location>
        <begin position="336"/>
        <end position="371"/>
    </location>
</feature>
<dbReference type="PIRSF" id="PIRSF005419">
    <property type="entry name" value="FlhA"/>
    <property type="match status" value="1"/>
</dbReference>
<keyword evidence="9" id="KW-0969">Cilium</keyword>
<sequence>MASKAAKSSTLSLNYERFARQGDIMLAAGVVTILFVMLVPLPTLFIDLMLTLSISLSLVVLVTTMFMSSPLEFSIFPSLLLVTTLLRLSLNVATTRLILLHGDGGTEAAGNVIRAFGEFVVGGNYFVGIVIFLILFFLNKMVITTGTTRIAEVAARFTLDAMPGKQMAIEADLNAGLIDEKEATLQRSNLRREADFYGAMDGAGKFVQGDVNAGLLITFVNIIGGILIGMIQKDMNWMEAAQIYTLLTIGDGLVSTIPSLIISTSAGIIVSRAAAEAKMGEEFLAQLTFHPRALKLVSAILLVFAIVPGMPTVPFLVLSVLIFVVSKATQVHRDSVDSLAPDRGKASGKLGSKSGAKALPGGKAGEQPSSLDTPEEVQALLPLDVLELEVGYGLIPLVDEEQNGNLLARIRSIRRQFALDMGVIVPSLHLRDNLQLKPGQYTVVIKGNEVASAEILIDHLLAMDPGDVKHRIKGIETREPAFNLPALWIPERQKEEAMLAGYTVVDPSTVIATHLTEVFRHNLHEFLGRQEIQSLLDHLAKRAPKVVEELVPDILPLGSVQKVLQNLVKENVSIRDLLTIVEAMADFGSAVKDPDQLTEYVRGRLSRTIIKPYLGGDGTLSMITLHQSLERVFQENLRQTDHGAYLSMDPMQAQRIIKAISKTHENAVAGDGQPVLLTSPSVRPHLAQLITRFIPNLPVISQAEIPSEIRLQTLAVVNVDNAS</sequence>
<name>F3YTU9_DESAF</name>
<feature type="transmembrane region" description="Helical" evidence="7">
    <location>
        <begin position="79"/>
        <end position="99"/>
    </location>
</feature>
<dbReference type="eggNOG" id="COG1298">
    <property type="taxonomic scope" value="Bacteria"/>
</dbReference>
<keyword evidence="5 7" id="KW-1133">Transmembrane helix</keyword>
<keyword evidence="9" id="KW-0282">Flagellum</keyword>
<dbReference type="NCBIfam" id="TIGR01398">
    <property type="entry name" value="FlhA"/>
    <property type="match status" value="1"/>
</dbReference>
<dbReference type="PANTHER" id="PTHR30161">
    <property type="entry name" value="FLAGELLAR EXPORT PROTEIN, MEMBRANE FLHA SUBUNIT-RELATED"/>
    <property type="match status" value="1"/>
</dbReference>
<evidence type="ECO:0000256" key="4">
    <source>
        <dbReference type="ARBA" id="ARBA00022692"/>
    </source>
</evidence>
<keyword evidence="10" id="KW-1185">Reference proteome</keyword>
<keyword evidence="3 7" id="KW-1003">Cell membrane</keyword>
<evidence type="ECO:0000256" key="5">
    <source>
        <dbReference type="ARBA" id="ARBA00022989"/>
    </source>
</evidence>
<feature type="transmembrane region" description="Helical" evidence="7">
    <location>
        <begin position="24"/>
        <end position="42"/>
    </location>
</feature>
<evidence type="ECO:0000313" key="9">
    <source>
        <dbReference type="EMBL" id="EGJ48480.1"/>
    </source>
</evidence>
<comment type="subcellular location">
    <subcellularLocation>
        <location evidence="1 7">Cell membrane</location>
        <topology evidence="1 7">Multi-pass membrane protein</topology>
    </subcellularLocation>
</comment>